<keyword evidence="4" id="KW-0547">Nucleotide-binding</keyword>
<dbReference type="Pfam" id="PF03144">
    <property type="entry name" value="GTP_EFTU_D2"/>
    <property type="match status" value="1"/>
</dbReference>
<dbReference type="GO" id="GO:0003924">
    <property type="term" value="F:GTPase activity"/>
    <property type="evidence" value="ECO:0007669"/>
    <property type="project" value="InterPro"/>
</dbReference>
<comment type="caution">
    <text evidence="10">The sequence shown here is derived from an EMBL/GenBank/DDBJ whole genome shotgun (WGS) entry which is preliminary data.</text>
</comment>
<dbReference type="InterPro" id="IPR000795">
    <property type="entry name" value="T_Tr_GTP-bd_dom"/>
</dbReference>
<dbReference type="Gene3D" id="1.10.10.2770">
    <property type="match status" value="1"/>
</dbReference>
<dbReference type="CDD" id="cd04171">
    <property type="entry name" value="SelB"/>
    <property type="match status" value="1"/>
</dbReference>
<evidence type="ECO:0000256" key="1">
    <source>
        <dbReference type="ARBA" id="ARBA00004496"/>
    </source>
</evidence>
<dbReference type="InterPro" id="IPR004535">
    <property type="entry name" value="Transl_elong_SelB"/>
</dbReference>
<dbReference type="NCBIfam" id="TIGR00475">
    <property type="entry name" value="selB"/>
    <property type="match status" value="1"/>
</dbReference>
<dbReference type="InterPro" id="IPR027417">
    <property type="entry name" value="P-loop_NTPase"/>
</dbReference>
<dbReference type="InterPro" id="IPR009000">
    <property type="entry name" value="Transl_B-barrel_sf"/>
</dbReference>
<dbReference type="GO" id="GO:0003746">
    <property type="term" value="F:translation elongation factor activity"/>
    <property type="evidence" value="ECO:0007669"/>
    <property type="project" value="UniProtKB-KW"/>
</dbReference>
<dbReference type="CDD" id="cd15491">
    <property type="entry name" value="selB_III"/>
    <property type="match status" value="1"/>
</dbReference>
<comment type="function">
    <text evidence="7">Translation factor necessary for the incorporation of selenocysteine into proteins. It probably replaces EF-Tu for the insertion of selenocysteine directed by the UGA codon. SelB binds GTP and GDP.</text>
</comment>
<keyword evidence="3" id="KW-0963">Cytoplasm</keyword>
<dbReference type="InterPro" id="IPR004161">
    <property type="entry name" value="EFTu-like_2"/>
</dbReference>
<name>A0A1J5N166_9BACT</name>
<dbReference type="SUPFAM" id="SSF50447">
    <property type="entry name" value="Translation proteins"/>
    <property type="match status" value="1"/>
</dbReference>
<dbReference type="PRINTS" id="PR00315">
    <property type="entry name" value="ELONGATNFCT"/>
</dbReference>
<evidence type="ECO:0000256" key="4">
    <source>
        <dbReference type="ARBA" id="ARBA00022741"/>
    </source>
</evidence>
<reference evidence="10 11" key="1">
    <citation type="submission" date="2015-09" db="EMBL/GenBank/DDBJ databases">
        <title>Genome of Desulfovibrio dechloracetivorans BerOc1, a mercury methylating strain isolated from highly hydrocarbons and metals contaminated coastal sediments.</title>
        <authorList>
            <person name="Goni Urriza M."/>
            <person name="Gassie C."/>
            <person name="Bouchez O."/>
            <person name="Klopp C."/>
            <person name="Ranchou-Peyruse A."/>
            <person name="Remy G."/>
        </authorList>
    </citation>
    <scope>NUCLEOTIDE SEQUENCE [LARGE SCALE GENOMIC DNA]</scope>
    <source>
        <strain evidence="10 11">BerOc1</strain>
    </source>
</reference>
<comment type="subcellular location">
    <subcellularLocation>
        <location evidence="1">Cytoplasm</location>
    </subcellularLocation>
</comment>
<dbReference type="InterPro" id="IPR057335">
    <property type="entry name" value="Beta-barrel_SelB"/>
</dbReference>
<dbReference type="PANTHER" id="PTHR43721">
    <property type="entry name" value="ELONGATION FACTOR TU-RELATED"/>
    <property type="match status" value="1"/>
</dbReference>
<evidence type="ECO:0000256" key="7">
    <source>
        <dbReference type="ARBA" id="ARBA00025526"/>
    </source>
</evidence>
<dbReference type="CDD" id="cd03696">
    <property type="entry name" value="SelB_II"/>
    <property type="match status" value="1"/>
</dbReference>
<evidence type="ECO:0000256" key="5">
    <source>
        <dbReference type="ARBA" id="ARBA00022917"/>
    </source>
</evidence>
<dbReference type="GO" id="GO:0001514">
    <property type="term" value="P:selenocysteine incorporation"/>
    <property type="evidence" value="ECO:0007669"/>
    <property type="project" value="InterPro"/>
</dbReference>
<evidence type="ECO:0000256" key="8">
    <source>
        <dbReference type="ARBA" id="ARBA00031615"/>
    </source>
</evidence>
<protein>
    <recommendedName>
        <fullName evidence="2">Selenocysteine-specific elongation factor</fullName>
    </recommendedName>
    <alternativeName>
        <fullName evidence="8">SelB translation factor</fullName>
    </alternativeName>
</protein>
<dbReference type="InterPro" id="IPR015191">
    <property type="entry name" value="SelB_WHD4"/>
</dbReference>
<evidence type="ECO:0000313" key="11">
    <source>
        <dbReference type="Proteomes" id="UP000181901"/>
    </source>
</evidence>
<dbReference type="EMBL" id="LKAQ01000001">
    <property type="protein sequence ID" value="OIQ52010.1"/>
    <property type="molecule type" value="Genomic_DNA"/>
</dbReference>
<dbReference type="SUPFAM" id="SSF50465">
    <property type="entry name" value="EF-Tu/eEF-1alpha/eIF2-gamma C-terminal domain"/>
    <property type="match status" value="1"/>
</dbReference>
<evidence type="ECO:0000313" key="10">
    <source>
        <dbReference type="EMBL" id="OIQ52010.1"/>
    </source>
</evidence>
<dbReference type="PROSITE" id="PS51722">
    <property type="entry name" value="G_TR_2"/>
    <property type="match status" value="1"/>
</dbReference>
<dbReference type="Gene3D" id="3.40.50.300">
    <property type="entry name" value="P-loop containing nucleotide triphosphate hydrolases"/>
    <property type="match status" value="1"/>
</dbReference>
<dbReference type="Pfam" id="PF25461">
    <property type="entry name" value="Beta-barrel_SelB"/>
    <property type="match status" value="1"/>
</dbReference>
<dbReference type="InterPro" id="IPR036388">
    <property type="entry name" value="WH-like_DNA-bd_sf"/>
</dbReference>
<feature type="domain" description="Tr-type G" evidence="9">
    <location>
        <begin position="1"/>
        <end position="173"/>
    </location>
</feature>
<sequence>MPVIMGTAGHIDHGKTTLIKALTGIDCDRLSEEKKRGITIELGFAFLDLGEENRLGIVDVPGHEKFVKNMVAGAAGVDFVVLAIAADEGIMPQTREHLEICQLLGVTTGLVALTKTDMVDAEWLEMVKEEVAAYLEPTFLGGAPVLPVSAHTGQGLDELKEALRKLVAEFKPRRRSDLFRLPVDRVFTMKGHGTVVTGTMISGDLSVGEDVILYPGTATSKVRGLQSHGKTVETAQAGRRTAVNLAGLEVDEVRRGDVLARPGSLFPSDVWDIELTVLESSRLPLKHRKEIHFHHGAREVLARIHLLDRDELAPGETAVCQARFTEPMAGVWGDRIVLRSFSPLRAFAGGRLIGPSGHRVKRFSKDVERLGRLASDRPEEVAAAQLELAGPKGVNFAELLTMTNLETKGLEKTLGVLGGQQRAVLFDKETRRYAGGETAERLSSELLEFLAAYHRRESMKPGVQRGELASSWGRDLPPKLLHFLLERLLKKGDVVAEQEVVRLKDHKVSLASDQEKVRETILSAYTEGGAMPPNLKDVLEPLGMDAKQAGPVLRLMQDQGELTRVKDDMYYHAPALAGIRDAVVGFFDGRDEMSAPDFKELTGLSRKYLIPVLEYFDKEKLTVRVGDVRRLRKRS</sequence>
<dbReference type="OrthoDB" id="9803139at2"/>
<dbReference type="Pfam" id="PF00009">
    <property type="entry name" value="GTP_EFTU"/>
    <property type="match status" value="1"/>
</dbReference>
<dbReference type="Pfam" id="PF09106">
    <property type="entry name" value="WHD_2nd_SelB"/>
    <property type="match status" value="1"/>
</dbReference>
<dbReference type="GO" id="GO:0005525">
    <property type="term" value="F:GTP binding"/>
    <property type="evidence" value="ECO:0007669"/>
    <property type="project" value="UniProtKB-KW"/>
</dbReference>
<keyword evidence="10" id="KW-0251">Elongation factor</keyword>
<dbReference type="NCBIfam" id="TIGR00231">
    <property type="entry name" value="small_GTP"/>
    <property type="match status" value="1"/>
</dbReference>
<evidence type="ECO:0000256" key="6">
    <source>
        <dbReference type="ARBA" id="ARBA00023134"/>
    </source>
</evidence>
<proteinExistence type="predicted"/>
<dbReference type="InterPro" id="IPR009001">
    <property type="entry name" value="Transl_elong_EF1A/Init_IF2_C"/>
</dbReference>
<dbReference type="RefSeq" id="WP_071544113.1">
    <property type="nucleotide sequence ID" value="NZ_LKAQ01000001.1"/>
</dbReference>
<dbReference type="Pfam" id="PF09107">
    <property type="entry name" value="WHD_3rd_SelB"/>
    <property type="match status" value="1"/>
</dbReference>
<evidence type="ECO:0000256" key="3">
    <source>
        <dbReference type="ARBA" id="ARBA00022490"/>
    </source>
</evidence>
<dbReference type="InterPro" id="IPR005225">
    <property type="entry name" value="Small_GTP-bd"/>
</dbReference>
<dbReference type="GO" id="GO:0003723">
    <property type="term" value="F:RNA binding"/>
    <property type="evidence" value="ECO:0007669"/>
    <property type="project" value="InterPro"/>
</dbReference>
<keyword evidence="5" id="KW-0648">Protein biosynthesis</keyword>
<dbReference type="Proteomes" id="UP000181901">
    <property type="component" value="Unassembled WGS sequence"/>
</dbReference>
<dbReference type="SUPFAM" id="SSF46785">
    <property type="entry name" value="Winged helix' DNA-binding domain"/>
    <property type="match status" value="3"/>
</dbReference>
<dbReference type="PANTHER" id="PTHR43721:SF22">
    <property type="entry name" value="ELONGATION FACTOR TU, MITOCHONDRIAL"/>
    <property type="match status" value="1"/>
</dbReference>
<dbReference type="InterPro" id="IPR015190">
    <property type="entry name" value="Elong_fac_SelB-wing-hlx_typ-2"/>
</dbReference>
<dbReference type="SUPFAM" id="SSF52540">
    <property type="entry name" value="P-loop containing nucleoside triphosphate hydrolases"/>
    <property type="match status" value="1"/>
</dbReference>
<keyword evidence="6" id="KW-0342">GTP-binding</keyword>
<accession>A0A1J5N166</accession>
<dbReference type="GO" id="GO:0005829">
    <property type="term" value="C:cytosol"/>
    <property type="evidence" value="ECO:0007669"/>
    <property type="project" value="TreeGrafter"/>
</dbReference>
<gene>
    <name evidence="10" type="primary">selB</name>
    <name evidence="10" type="ORF">BerOc1_00480</name>
</gene>
<keyword evidence="11" id="KW-1185">Reference proteome</keyword>
<organism evidence="10 11">
    <name type="scientific">Pseudodesulfovibrio hydrargyri</name>
    <dbReference type="NCBI Taxonomy" id="2125990"/>
    <lineage>
        <taxon>Bacteria</taxon>
        <taxon>Pseudomonadati</taxon>
        <taxon>Thermodesulfobacteriota</taxon>
        <taxon>Desulfovibrionia</taxon>
        <taxon>Desulfovibrionales</taxon>
        <taxon>Desulfovibrionaceae</taxon>
    </lineage>
</organism>
<dbReference type="AlphaFoldDB" id="A0A1J5N166"/>
<dbReference type="InterPro" id="IPR036390">
    <property type="entry name" value="WH_DNA-bd_sf"/>
</dbReference>
<dbReference type="FunFam" id="3.40.50.300:FF:001064">
    <property type="entry name" value="Selenocysteine-specific translation elongation factor"/>
    <property type="match status" value="1"/>
</dbReference>
<dbReference type="Gene3D" id="1.10.10.10">
    <property type="entry name" value="Winged helix-like DNA-binding domain superfamily/Winged helix DNA-binding domain"/>
    <property type="match status" value="1"/>
</dbReference>
<dbReference type="Gene3D" id="2.40.30.10">
    <property type="entry name" value="Translation factors"/>
    <property type="match status" value="1"/>
</dbReference>
<evidence type="ECO:0000256" key="2">
    <source>
        <dbReference type="ARBA" id="ARBA00015953"/>
    </source>
</evidence>
<dbReference type="InterPro" id="IPR050055">
    <property type="entry name" value="EF-Tu_GTPase"/>
</dbReference>
<evidence type="ECO:0000259" key="9">
    <source>
        <dbReference type="PROSITE" id="PS51722"/>
    </source>
</evidence>